<comment type="caution">
    <text evidence="3">The sequence shown here is derived from an EMBL/GenBank/DDBJ whole genome shotgun (WGS) entry which is preliminary data.</text>
</comment>
<protein>
    <submittedName>
        <fullName evidence="3">Tripartite tricarboxylate transporter TctB family protein</fullName>
    </submittedName>
</protein>
<feature type="transmembrane region" description="Helical" evidence="1">
    <location>
        <begin position="44"/>
        <end position="63"/>
    </location>
</feature>
<name>A0A9X2I720_9BACI</name>
<dbReference type="RefSeq" id="WP_250098094.1">
    <property type="nucleotide sequence ID" value="NZ_JAKRYL010000025.1"/>
</dbReference>
<dbReference type="Pfam" id="PF07331">
    <property type="entry name" value="TctB"/>
    <property type="match status" value="1"/>
</dbReference>
<feature type="transmembrane region" description="Helical" evidence="1">
    <location>
        <begin position="123"/>
        <end position="144"/>
    </location>
</feature>
<reference evidence="3" key="1">
    <citation type="submission" date="2022-02" db="EMBL/GenBank/DDBJ databases">
        <title>Halalkalibacter sp. nov. isolated from Lonar Lake, India.</title>
        <authorList>
            <person name="Joshi A."/>
            <person name="Thite S."/>
            <person name="Lodha T."/>
        </authorList>
    </citation>
    <scope>NUCLEOTIDE SEQUENCE</scope>
    <source>
        <strain evidence="3">MEB205</strain>
    </source>
</reference>
<proteinExistence type="predicted"/>
<keyword evidence="4" id="KW-1185">Reference proteome</keyword>
<keyword evidence="1" id="KW-0812">Transmembrane</keyword>
<dbReference type="InterPro" id="IPR009936">
    <property type="entry name" value="DUF1468"/>
</dbReference>
<accession>A0A9X2I720</accession>
<feature type="transmembrane region" description="Helical" evidence="1">
    <location>
        <begin position="100"/>
        <end position="116"/>
    </location>
</feature>
<keyword evidence="1" id="KW-0472">Membrane</keyword>
<feature type="domain" description="DUF1468" evidence="2">
    <location>
        <begin position="9"/>
        <end position="147"/>
    </location>
</feature>
<organism evidence="3 4">
    <name type="scientific">Halalkalibacter alkaliphilus</name>
    <dbReference type="NCBI Taxonomy" id="2917993"/>
    <lineage>
        <taxon>Bacteria</taxon>
        <taxon>Bacillati</taxon>
        <taxon>Bacillota</taxon>
        <taxon>Bacilli</taxon>
        <taxon>Bacillales</taxon>
        <taxon>Bacillaceae</taxon>
        <taxon>Halalkalibacter</taxon>
    </lineage>
</organism>
<evidence type="ECO:0000313" key="4">
    <source>
        <dbReference type="Proteomes" id="UP001139150"/>
    </source>
</evidence>
<dbReference type="EMBL" id="JAKRYL010000025">
    <property type="protein sequence ID" value="MCL7749227.1"/>
    <property type="molecule type" value="Genomic_DNA"/>
</dbReference>
<sequence>MNMNVANIIASVIFIGIGAWFLIGTLALPTASNAADVGPRAFPLIMSISIITFSIVLLIQSILSIKKGEQKSVKFTKLMNVTVFAGLLILYAYLVPRIGYFVSTLIFFPFIILATGERSWKKVVFITIGFLAFAKLAFDMLLGVPLP</sequence>
<dbReference type="Proteomes" id="UP001139150">
    <property type="component" value="Unassembled WGS sequence"/>
</dbReference>
<feature type="transmembrane region" description="Helical" evidence="1">
    <location>
        <begin position="75"/>
        <end position="94"/>
    </location>
</feature>
<dbReference type="AlphaFoldDB" id="A0A9X2I720"/>
<evidence type="ECO:0000313" key="3">
    <source>
        <dbReference type="EMBL" id="MCL7749227.1"/>
    </source>
</evidence>
<gene>
    <name evidence="3" type="ORF">MF646_19070</name>
</gene>
<evidence type="ECO:0000259" key="2">
    <source>
        <dbReference type="Pfam" id="PF07331"/>
    </source>
</evidence>
<keyword evidence="1" id="KW-1133">Transmembrane helix</keyword>
<evidence type="ECO:0000256" key="1">
    <source>
        <dbReference type="SAM" id="Phobius"/>
    </source>
</evidence>